<comment type="caution">
    <text evidence="1">The sequence shown here is derived from an EMBL/GenBank/DDBJ whole genome shotgun (WGS) entry which is preliminary data.</text>
</comment>
<sequence>MEFVETVNEETHIAEPNNYITATRKNFVSNNNEGRMVEKCIVEIQGQFLEKIRNDAFNGNKGETHTNTSINFSMLLGQSKLTDIEEEEVPNETNNAPEIFMIEGNLFDFETPLCEAFNEFNCLLKIDIDLFTYDIQDLNTYNEYEQGLNNDEAKGMVRVGSMTYFQEHEWYDELADGKLKDETIALKSKIEGSWGDVTPGVLKFCKWLKSCFENFHEIEYEVLYRETGPGFDQRNNGNSSYPDQRPSLEESLTKFMAESAKRHEENSNIIKEIRASTDAAIRNQGALIKTMEIQVGHMGKVLFSSNCKVRRFEMMKYSFNDDEEYITIKEFEYLNHSKDSLGAYQELLRLIDDGWVVMTPDDE</sequence>
<evidence type="ECO:0000313" key="2">
    <source>
        <dbReference type="Proteomes" id="UP001151760"/>
    </source>
</evidence>
<keyword evidence="2" id="KW-1185">Reference proteome</keyword>
<name>A0ABQ5HYB2_9ASTR</name>
<accession>A0ABQ5HYB2</accession>
<dbReference type="EMBL" id="BQNB010020148">
    <property type="protein sequence ID" value="GJT92848.1"/>
    <property type="molecule type" value="Genomic_DNA"/>
</dbReference>
<reference evidence="1" key="2">
    <citation type="submission" date="2022-01" db="EMBL/GenBank/DDBJ databases">
        <authorList>
            <person name="Yamashiro T."/>
            <person name="Shiraishi A."/>
            <person name="Satake H."/>
            <person name="Nakayama K."/>
        </authorList>
    </citation>
    <scope>NUCLEOTIDE SEQUENCE</scope>
</reference>
<gene>
    <name evidence="1" type="ORF">Tco_1081693</name>
</gene>
<reference evidence="1" key="1">
    <citation type="journal article" date="2022" name="Int. J. Mol. Sci.">
        <title>Draft Genome of Tanacetum Coccineum: Genomic Comparison of Closely Related Tanacetum-Family Plants.</title>
        <authorList>
            <person name="Yamashiro T."/>
            <person name="Shiraishi A."/>
            <person name="Nakayama K."/>
            <person name="Satake H."/>
        </authorList>
    </citation>
    <scope>NUCLEOTIDE SEQUENCE</scope>
</reference>
<dbReference type="Proteomes" id="UP001151760">
    <property type="component" value="Unassembled WGS sequence"/>
</dbReference>
<evidence type="ECO:0000313" key="1">
    <source>
        <dbReference type="EMBL" id="GJT92848.1"/>
    </source>
</evidence>
<protein>
    <submittedName>
        <fullName evidence="1">Uncharacterized protein</fullName>
    </submittedName>
</protein>
<proteinExistence type="predicted"/>
<organism evidence="1 2">
    <name type="scientific">Tanacetum coccineum</name>
    <dbReference type="NCBI Taxonomy" id="301880"/>
    <lineage>
        <taxon>Eukaryota</taxon>
        <taxon>Viridiplantae</taxon>
        <taxon>Streptophyta</taxon>
        <taxon>Embryophyta</taxon>
        <taxon>Tracheophyta</taxon>
        <taxon>Spermatophyta</taxon>
        <taxon>Magnoliopsida</taxon>
        <taxon>eudicotyledons</taxon>
        <taxon>Gunneridae</taxon>
        <taxon>Pentapetalae</taxon>
        <taxon>asterids</taxon>
        <taxon>campanulids</taxon>
        <taxon>Asterales</taxon>
        <taxon>Asteraceae</taxon>
        <taxon>Asteroideae</taxon>
        <taxon>Anthemideae</taxon>
        <taxon>Anthemidinae</taxon>
        <taxon>Tanacetum</taxon>
    </lineage>
</organism>